<evidence type="ECO:0000313" key="2">
    <source>
        <dbReference type="Proteomes" id="UP000256294"/>
    </source>
</evidence>
<comment type="caution">
    <text evidence="1">The sequence shown here is derived from an EMBL/GenBank/DDBJ whole genome shotgun (WGS) entry which is preliminary data.</text>
</comment>
<dbReference type="Proteomes" id="UP000256294">
    <property type="component" value="Unassembled WGS sequence"/>
</dbReference>
<keyword evidence="2" id="KW-1185">Reference proteome</keyword>
<organism evidence="1 2">
    <name type="scientific">Xenorhabdus cabanillasii</name>
    <dbReference type="NCBI Taxonomy" id="351673"/>
    <lineage>
        <taxon>Bacteria</taxon>
        <taxon>Pseudomonadati</taxon>
        <taxon>Pseudomonadota</taxon>
        <taxon>Gammaproteobacteria</taxon>
        <taxon>Enterobacterales</taxon>
        <taxon>Morganellaceae</taxon>
        <taxon>Xenorhabdus</taxon>
    </lineage>
</organism>
<reference evidence="1 2" key="1">
    <citation type="submission" date="2018-08" db="EMBL/GenBank/DDBJ databases">
        <title>Genomic Encyclopedia of Archaeal and Bacterial Type Strains, Phase II (KMG-II): from individual species to whole genera.</title>
        <authorList>
            <person name="Goeker M."/>
        </authorList>
    </citation>
    <scope>NUCLEOTIDE SEQUENCE [LARGE SCALE GENOMIC DNA]</scope>
    <source>
        <strain evidence="1 2">DSM 17905</strain>
    </source>
</reference>
<accession>A0A3D9UG27</accession>
<protein>
    <recommendedName>
        <fullName evidence="3">Amidase</fullName>
    </recommendedName>
</protein>
<dbReference type="AlphaFoldDB" id="A0A3D9UG27"/>
<sequence length="67" mass="7460">MAVTESLINTCTESDALDLARLVKEEVTPMELVEAVVTCIERLNPELNACSPQALCSWQRSRSFCRS</sequence>
<evidence type="ECO:0008006" key="3">
    <source>
        <dbReference type="Google" id="ProtNLM"/>
    </source>
</evidence>
<dbReference type="EMBL" id="QTUB01000001">
    <property type="protein sequence ID" value="REF28412.1"/>
    <property type="molecule type" value="Genomic_DNA"/>
</dbReference>
<evidence type="ECO:0000313" key="1">
    <source>
        <dbReference type="EMBL" id="REF28412.1"/>
    </source>
</evidence>
<proteinExistence type="predicted"/>
<gene>
    <name evidence="1" type="ORF">BDD26_3312</name>
</gene>
<name>A0A3D9UG27_9GAMM</name>